<dbReference type="AlphaFoldDB" id="A0A9X0D423"/>
<dbReference type="Proteomes" id="UP001163046">
    <property type="component" value="Unassembled WGS sequence"/>
</dbReference>
<evidence type="ECO:0000313" key="1">
    <source>
        <dbReference type="EMBL" id="KAJ7385766.1"/>
    </source>
</evidence>
<organism evidence="1 2">
    <name type="scientific">Desmophyllum pertusum</name>
    <dbReference type="NCBI Taxonomy" id="174260"/>
    <lineage>
        <taxon>Eukaryota</taxon>
        <taxon>Metazoa</taxon>
        <taxon>Cnidaria</taxon>
        <taxon>Anthozoa</taxon>
        <taxon>Hexacorallia</taxon>
        <taxon>Scleractinia</taxon>
        <taxon>Caryophylliina</taxon>
        <taxon>Caryophylliidae</taxon>
        <taxon>Desmophyllum</taxon>
    </lineage>
</organism>
<sequence length="97" mass="11266">MEPTSLKIHCLSNSHSVNVNDIPSSLIPHGQLYKFKKFPLFSKVLLRKKSFSLRSESRRHELLMQDDMEIIFTRNIDWNILAMSSVEPQVITKVVLL</sequence>
<comment type="caution">
    <text evidence="1">The sequence shown here is derived from an EMBL/GenBank/DDBJ whole genome shotgun (WGS) entry which is preliminary data.</text>
</comment>
<proteinExistence type="predicted"/>
<protein>
    <submittedName>
        <fullName evidence="1">Uncharacterized protein</fullName>
    </submittedName>
</protein>
<keyword evidence="2" id="KW-1185">Reference proteome</keyword>
<dbReference type="EMBL" id="MU825879">
    <property type="protein sequence ID" value="KAJ7385766.1"/>
    <property type="molecule type" value="Genomic_DNA"/>
</dbReference>
<gene>
    <name evidence="1" type="ORF">OS493_013800</name>
</gene>
<evidence type="ECO:0000313" key="2">
    <source>
        <dbReference type="Proteomes" id="UP001163046"/>
    </source>
</evidence>
<accession>A0A9X0D423</accession>
<reference evidence="1" key="1">
    <citation type="submission" date="2023-01" db="EMBL/GenBank/DDBJ databases">
        <title>Genome assembly of the deep-sea coral Lophelia pertusa.</title>
        <authorList>
            <person name="Herrera S."/>
            <person name="Cordes E."/>
        </authorList>
    </citation>
    <scope>NUCLEOTIDE SEQUENCE</scope>
    <source>
        <strain evidence="1">USNM1676648</strain>
        <tissue evidence="1">Polyp</tissue>
    </source>
</reference>
<name>A0A9X0D423_9CNID</name>